<evidence type="ECO:0000313" key="3">
    <source>
        <dbReference type="Proteomes" id="UP000570361"/>
    </source>
</evidence>
<keyword evidence="1" id="KW-1133">Transmembrane helix</keyword>
<protein>
    <submittedName>
        <fullName evidence="2">Gas vesicle protein</fullName>
    </submittedName>
</protein>
<evidence type="ECO:0000256" key="1">
    <source>
        <dbReference type="SAM" id="Phobius"/>
    </source>
</evidence>
<accession>A0A7W5AXB7</accession>
<dbReference type="PANTHER" id="PTHR35792:SF1">
    <property type="entry name" value="SLL0268 PROTEIN"/>
    <property type="match status" value="1"/>
</dbReference>
<comment type="caution">
    <text evidence="2">The sequence shown here is derived from an EMBL/GenBank/DDBJ whole genome shotgun (WGS) entry which is preliminary data.</text>
</comment>
<dbReference type="Proteomes" id="UP000570361">
    <property type="component" value="Unassembled WGS sequence"/>
</dbReference>
<evidence type="ECO:0000313" key="2">
    <source>
        <dbReference type="EMBL" id="MBB3109836.1"/>
    </source>
</evidence>
<dbReference type="RefSeq" id="WP_183599292.1">
    <property type="nucleotide sequence ID" value="NZ_JACHXK010000003.1"/>
</dbReference>
<reference evidence="2 3" key="1">
    <citation type="submission" date="2020-08" db="EMBL/GenBank/DDBJ databases">
        <title>Genomic Encyclopedia of Type Strains, Phase III (KMG-III): the genomes of soil and plant-associated and newly described type strains.</title>
        <authorList>
            <person name="Whitman W."/>
        </authorList>
    </citation>
    <scope>NUCLEOTIDE SEQUENCE [LARGE SCALE GENOMIC DNA]</scope>
    <source>
        <strain evidence="2 3">CECT 5862</strain>
    </source>
</reference>
<gene>
    <name evidence="2" type="ORF">FHS18_001899</name>
</gene>
<dbReference type="AlphaFoldDB" id="A0A7W5AXB7"/>
<keyword evidence="1" id="KW-0812">Transmembrane</keyword>
<dbReference type="PANTHER" id="PTHR35792">
    <property type="entry name" value="GENERAL STRESS PROTEIN"/>
    <property type="match status" value="1"/>
</dbReference>
<dbReference type="EMBL" id="JACHXK010000003">
    <property type="protein sequence ID" value="MBB3109836.1"/>
    <property type="molecule type" value="Genomic_DNA"/>
</dbReference>
<sequence>MAKSKNNNKGFLYGLLAGGLVGSISALLFAPKPGKELRQDIASGAQQVGEKTVKLAGQVGDTTTKIAGQVGESTTRLAKQVSSGAVTIAGKAKQSTEGVIDSVRGWRKGSSEETTVLELVEEQVEEVEAAALKQEKELTTIS</sequence>
<dbReference type="InterPro" id="IPR024623">
    <property type="entry name" value="YtxH"/>
</dbReference>
<organism evidence="2 3">
    <name type="scientific">Paenibacillus phyllosphaerae</name>
    <dbReference type="NCBI Taxonomy" id="274593"/>
    <lineage>
        <taxon>Bacteria</taxon>
        <taxon>Bacillati</taxon>
        <taxon>Bacillota</taxon>
        <taxon>Bacilli</taxon>
        <taxon>Bacillales</taxon>
        <taxon>Paenibacillaceae</taxon>
        <taxon>Paenibacillus</taxon>
    </lineage>
</organism>
<keyword evidence="3" id="KW-1185">Reference proteome</keyword>
<keyword evidence="1" id="KW-0472">Membrane</keyword>
<feature type="transmembrane region" description="Helical" evidence="1">
    <location>
        <begin position="12"/>
        <end position="30"/>
    </location>
</feature>
<proteinExistence type="predicted"/>
<dbReference type="InterPro" id="IPR052928">
    <property type="entry name" value="Desiccation-related_membrane"/>
</dbReference>
<name>A0A7W5AXB7_9BACL</name>
<dbReference type="Pfam" id="PF12732">
    <property type="entry name" value="YtxH"/>
    <property type="match status" value="1"/>
</dbReference>